<gene>
    <name evidence="1" type="ORF">F0562_030535</name>
</gene>
<keyword evidence="2" id="KW-1185">Reference proteome</keyword>
<dbReference type="Proteomes" id="UP000325577">
    <property type="component" value="Linkage Group LG17"/>
</dbReference>
<accession>A0A5J5B0U8</accession>
<dbReference type="EMBL" id="CM018040">
    <property type="protein sequence ID" value="KAA8535532.1"/>
    <property type="molecule type" value="Genomic_DNA"/>
</dbReference>
<dbReference type="AlphaFoldDB" id="A0A5J5B0U8"/>
<name>A0A5J5B0U8_9ASTE</name>
<protein>
    <submittedName>
        <fullName evidence="1">Uncharacterized protein</fullName>
    </submittedName>
</protein>
<evidence type="ECO:0000313" key="2">
    <source>
        <dbReference type="Proteomes" id="UP000325577"/>
    </source>
</evidence>
<proteinExistence type="predicted"/>
<dbReference type="OrthoDB" id="10589019at2759"/>
<organism evidence="1 2">
    <name type="scientific">Nyssa sinensis</name>
    <dbReference type="NCBI Taxonomy" id="561372"/>
    <lineage>
        <taxon>Eukaryota</taxon>
        <taxon>Viridiplantae</taxon>
        <taxon>Streptophyta</taxon>
        <taxon>Embryophyta</taxon>
        <taxon>Tracheophyta</taxon>
        <taxon>Spermatophyta</taxon>
        <taxon>Magnoliopsida</taxon>
        <taxon>eudicotyledons</taxon>
        <taxon>Gunneridae</taxon>
        <taxon>Pentapetalae</taxon>
        <taxon>asterids</taxon>
        <taxon>Cornales</taxon>
        <taxon>Nyssaceae</taxon>
        <taxon>Nyssa</taxon>
    </lineage>
</organism>
<reference evidence="1 2" key="1">
    <citation type="submission" date="2019-09" db="EMBL/GenBank/DDBJ databases">
        <title>A chromosome-level genome assembly of the Chinese tupelo Nyssa sinensis.</title>
        <authorList>
            <person name="Yang X."/>
            <person name="Kang M."/>
            <person name="Yang Y."/>
            <person name="Xiong H."/>
            <person name="Wang M."/>
            <person name="Zhang Z."/>
            <person name="Wang Z."/>
            <person name="Wu H."/>
            <person name="Ma T."/>
            <person name="Liu J."/>
            <person name="Xi Z."/>
        </authorList>
    </citation>
    <scope>NUCLEOTIDE SEQUENCE [LARGE SCALE GENOMIC DNA]</scope>
    <source>
        <strain evidence="1">J267</strain>
        <tissue evidence="1">Leaf</tissue>
    </source>
</reference>
<sequence length="113" mass="12749">MEAAAGVAAVRGVYLPVPSSQLSRKEWRAVLEHSVRNAGNEEMKTEGVEEDRLQLLQDVRLKLFQEENSMCPLGNKIPEFNELVYQNRLAQLLELVLGHWLGEDISVPVDVHV</sequence>
<evidence type="ECO:0000313" key="1">
    <source>
        <dbReference type="EMBL" id="KAA8535532.1"/>
    </source>
</evidence>